<comment type="caution">
    <text evidence="11">The sequence shown here is derived from an EMBL/GenBank/DDBJ whole genome shotgun (WGS) entry which is preliminary data.</text>
</comment>
<feature type="active site" description="Proton donor/acceptor" evidence="9">
    <location>
        <position position="108"/>
    </location>
</feature>
<dbReference type="RefSeq" id="WP_341769669.1">
    <property type="nucleotide sequence ID" value="NZ_BDUF01000075.1"/>
</dbReference>
<dbReference type="GO" id="GO:0005576">
    <property type="term" value="C:extracellular region"/>
    <property type="evidence" value="ECO:0007669"/>
    <property type="project" value="TreeGrafter"/>
</dbReference>
<keyword evidence="6 9" id="KW-0573">Peptidoglycan synthesis</keyword>
<dbReference type="PANTHER" id="PTHR30582:SF4">
    <property type="entry name" value="L,D-TRANSPEPTIDASE YQJB-RELATED"/>
    <property type="match status" value="1"/>
</dbReference>
<dbReference type="GO" id="GO:0071555">
    <property type="term" value="P:cell wall organization"/>
    <property type="evidence" value="ECO:0007669"/>
    <property type="project" value="UniProtKB-UniRule"/>
</dbReference>
<reference evidence="12" key="1">
    <citation type="submission" date="2017-07" db="EMBL/GenBank/DDBJ databases">
        <title>Draft genome sequence of Effusibacillus lacus strain skLN1.</title>
        <authorList>
            <person name="Watanabe M."/>
            <person name="Kojima H."/>
            <person name="Fukui M."/>
        </authorList>
    </citation>
    <scope>NUCLEOTIDE SEQUENCE [LARGE SCALE GENOMIC DNA]</scope>
    <source>
        <strain evidence="12">skLN1</strain>
    </source>
</reference>
<comment type="pathway">
    <text evidence="1 9">Cell wall biogenesis; peptidoglycan biosynthesis.</text>
</comment>
<gene>
    <name evidence="11" type="ORF">EFBL_2594</name>
</gene>
<keyword evidence="7 9" id="KW-0961">Cell wall biogenesis/degradation</keyword>
<organism evidence="11 12">
    <name type="scientific">Effusibacillus lacus</name>
    <dbReference type="NCBI Taxonomy" id="1348429"/>
    <lineage>
        <taxon>Bacteria</taxon>
        <taxon>Bacillati</taxon>
        <taxon>Bacillota</taxon>
        <taxon>Bacilli</taxon>
        <taxon>Bacillales</taxon>
        <taxon>Alicyclobacillaceae</taxon>
        <taxon>Effusibacillus</taxon>
    </lineage>
</organism>
<comment type="pathway">
    <text evidence="8">Glycan biosynthesis.</text>
</comment>
<dbReference type="GO" id="GO:0016740">
    <property type="term" value="F:transferase activity"/>
    <property type="evidence" value="ECO:0007669"/>
    <property type="project" value="UniProtKB-KW"/>
</dbReference>
<dbReference type="UniPathway" id="UPA00219"/>
<dbReference type="GO" id="GO:0008360">
    <property type="term" value="P:regulation of cell shape"/>
    <property type="evidence" value="ECO:0007669"/>
    <property type="project" value="UniProtKB-UniRule"/>
</dbReference>
<evidence type="ECO:0000256" key="4">
    <source>
        <dbReference type="ARBA" id="ARBA00022801"/>
    </source>
</evidence>
<evidence type="ECO:0000256" key="2">
    <source>
        <dbReference type="ARBA" id="ARBA00005992"/>
    </source>
</evidence>
<evidence type="ECO:0000313" key="11">
    <source>
        <dbReference type="EMBL" id="GAX90947.1"/>
    </source>
</evidence>
<dbReference type="InterPro" id="IPR050979">
    <property type="entry name" value="LD-transpeptidase"/>
</dbReference>
<keyword evidence="3" id="KW-0808">Transferase</keyword>
<accession>A0A292YIP1</accession>
<evidence type="ECO:0000313" key="12">
    <source>
        <dbReference type="Proteomes" id="UP000217785"/>
    </source>
</evidence>
<evidence type="ECO:0000256" key="5">
    <source>
        <dbReference type="ARBA" id="ARBA00022960"/>
    </source>
</evidence>
<keyword evidence="4" id="KW-0378">Hydrolase</keyword>
<evidence type="ECO:0000256" key="9">
    <source>
        <dbReference type="PROSITE-ProRule" id="PRU01373"/>
    </source>
</evidence>
<dbReference type="CDD" id="cd16913">
    <property type="entry name" value="YkuD_like"/>
    <property type="match status" value="1"/>
</dbReference>
<dbReference type="GO" id="GO:0018104">
    <property type="term" value="P:peptidoglycan-protein cross-linking"/>
    <property type="evidence" value="ECO:0007669"/>
    <property type="project" value="TreeGrafter"/>
</dbReference>
<feature type="active site" description="Nucleophile" evidence="9">
    <location>
        <position position="124"/>
    </location>
</feature>
<dbReference type="SUPFAM" id="SSF141523">
    <property type="entry name" value="L,D-transpeptidase catalytic domain-like"/>
    <property type="match status" value="1"/>
</dbReference>
<evidence type="ECO:0000256" key="7">
    <source>
        <dbReference type="ARBA" id="ARBA00023316"/>
    </source>
</evidence>
<dbReference type="AlphaFoldDB" id="A0A292YIP1"/>
<evidence type="ECO:0000259" key="10">
    <source>
        <dbReference type="PROSITE" id="PS52029"/>
    </source>
</evidence>
<dbReference type="Proteomes" id="UP000217785">
    <property type="component" value="Unassembled WGS sequence"/>
</dbReference>
<feature type="domain" description="L,D-TPase catalytic" evidence="10">
    <location>
        <begin position="24"/>
        <end position="148"/>
    </location>
</feature>
<dbReference type="InterPro" id="IPR038063">
    <property type="entry name" value="Transpep_catalytic_dom"/>
</dbReference>
<comment type="similarity">
    <text evidence="2">Belongs to the YkuD family.</text>
</comment>
<evidence type="ECO:0000256" key="6">
    <source>
        <dbReference type="ARBA" id="ARBA00022984"/>
    </source>
</evidence>
<dbReference type="InterPro" id="IPR005490">
    <property type="entry name" value="LD_TPept_cat_dom"/>
</dbReference>
<dbReference type="PROSITE" id="PS52029">
    <property type="entry name" value="LD_TPASE"/>
    <property type="match status" value="1"/>
</dbReference>
<evidence type="ECO:0000256" key="1">
    <source>
        <dbReference type="ARBA" id="ARBA00004752"/>
    </source>
</evidence>
<name>A0A292YIP1_9BACL</name>
<keyword evidence="5 9" id="KW-0133">Cell shape</keyword>
<dbReference type="Pfam" id="PF03734">
    <property type="entry name" value="YkuD"/>
    <property type="match status" value="1"/>
</dbReference>
<protein>
    <submittedName>
        <fullName evidence="11">L,D-transpeptidase</fullName>
    </submittedName>
</protein>
<dbReference type="EMBL" id="BDUF01000075">
    <property type="protein sequence ID" value="GAX90947.1"/>
    <property type="molecule type" value="Genomic_DNA"/>
</dbReference>
<dbReference type="GO" id="GO:0071972">
    <property type="term" value="F:peptidoglycan L,D-transpeptidase activity"/>
    <property type="evidence" value="ECO:0007669"/>
    <property type="project" value="TreeGrafter"/>
</dbReference>
<evidence type="ECO:0000256" key="3">
    <source>
        <dbReference type="ARBA" id="ARBA00022679"/>
    </source>
</evidence>
<dbReference type="FunFam" id="2.40.440.10:FF:000003">
    <property type="entry name" value="L,D-transpeptidase YciB"/>
    <property type="match status" value="1"/>
</dbReference>
<dbReference type="PANTHER" id="PTHR30582">
    <property type="entry name" value="L,D-TRANSPEPTIDASE"/>
    <property type="match status" value="1"/>
</dbReference>
<dbReference type="Gene3D" id="2.40.440.10">
    <property type="entry name" value="L,D-transpeptidase catalytic domain-like"/>
    <property type="match status" value="1"/>
</dbReference>
<keyword evidence="12" id="KW-1185">Reference proteome</keyword>
<evidence type="ECO:0000256" key="8">
    <source>
        <dbReference type="ARBA" id="ARBA00060592"/>
    </source>
</evidence>
<proteinExistence type="inferred from homology"/>
<sequence>MKLKTSLFSLLMAGFLTVPFPWDSCIVVDKSAKKLTYYTYSIPVRTFPVATGKTEEDTPVGTFPVVMLVKNPWYLKKDIPGGHPDNPLGTRWIGLEVPGTDGSKYGIHGTNQPTSIGTNGSSGCIRMKNGDVNWIYRYVRVGTMVEIIP</sequence>